<reference evidence="2" key="1">
    <citation type="journal article" date="2024" name="Proc. Natl. Acad. Sci. U.S.A.">
        <title>Extraordinary preservation of gene collinearity over three hundred million years revealed in homosporous lycophytes.</title>
        <authorList>
            <person name="Li C."/>
            <person name="Wickell D."/>
            <person name="Kuo L.Y."/>
            <person name="Chen X."/>
            <person name="Nie B."/>
            <person name="Liao X."/>
            <person name="Peng D."/>
            <person name="Ji J."/>
            <person name="Jenkins J."/>
            <person name="Williams M."/>
            <person name="Shu S."/>
            <person name="Plott C."/>
            <person name="Barry K."/>
            <person name="Rajasekar S."/>
            <person name="Grimwood J."/>
            <person name="Han X."/>
            <person name="Sun S."/>
            <person name="Hou Z."/>
            <person name="He W."/>
            <person name="Dai G."/>
            <person name="Sun C."/>
            <person name="Schmutz J."/>
            <person name="Leebens-Mack J.H."/>
            <person name="Li F.W."/>
            <person name="Wang L."/>
        </authorList>
    </citation>
    <scope>NUCLEOTIDE SEQUENCE [LARGE SCALE GENOMIC DNA]</scope>
    <source>
        <strain evidence="2">cv. PW_Plant_1</strain>
    </source>
</reference>
<keyword evidence="2" id="KW-1185">Reference proteome</keyword>
<accession>A0ACC2CGM6</accession>
<name>A0ACC2CGM6_DIPCM</name>
<dbReference type="EMBL" id="CM055101">
    <property type="protein sequence ID" value="KAJ7541072.1"/>
    <property type="molecule type" value="Genomic_DNA"/>
</dbReference>
<dbReference type="Proteomes" id="UP001162992">
    <property type="component" value="Chromosome 10"/>
</dbReference>
<comment type="caution">
    <text evidence="1">The sequence shown here is derived from an EMBL/GenBank/DDBJ whole genome shotgun (WGS) entry which is preliminary data.</text>
</comment>
<proteinExistence type="predicted"/>
<protein>
    <submittedName>
        <fullName evidence="1">Uncharacterized protein</fullName>
    </submittedName>
</protein>
<evidence type="ECO:0000313" key="2">
    <source>
        <dbReference type="Proteomes" id="UP001162992"/>
    </source>
</evidence>
<gene>
    <name evidence="1" type="ORF">O6H91_10G044600</name>
</gene>
<organism evidence="1 2">
    <name type="scientific">Diphasiastrum complanatum</name>
    <name type="common">Issler's clubmoss</name>
    <name type="synonym">Lycopodium complanatum</name>
    <dbReference type="NCBI Taxonomy" id="34168"/>
    <lineage>
        <taxon>Eukaryota</taxon>
        <taxon>Viridiplantae</taxon>
        <taxon>Streptophyta</taxon>
        <taxon>Embryophyta</taxon>
        <taxon>Tracheophyta</taxon>
        <taxon>Lycopodiopsida</taxon>
        <taxon>Lycopodiales</taxon>
        <taxon>Lycopodiaceae</taxon>
        <taxon>Lycopodioideae</taxon>
        <taxon>Diphasiastrum</taxon>
    </lineage>
</organism>
<evidence type="ECO:0000313" key="1">
    <source>
        <dbReference type="EMBL" id="KAJ7541072.1"/>
    </source>
</evidence>
<sequence>MIMLESCKNVKADFAKMWCILDTGVKCSTELNNNTSRVQELALPGLNLRGALSPSLGNLTSLETLNLSNNSLHGSIPDDLASLQNLTFLDLSSNNFSGTIPAALGDANLSLVHFNVSNNSSFQISDYHIRIVKMDAN</sequence>